<dbReference type="Pfam" id="PF05922">
    <property type="entry name" value="Inhibitor_I9"/>
    <property type="match status" value="1"/>
</dbReference>
<evidence type="ECO:0000256" key="4">
    <source>
        <dbReference type="ARBA" id="ARBA00022825"/>
    </source>
</evidence>
<evidence type="ECO:0000259" key="7">
    <source>
        <dbReference type="Pfam" id="PF05922"/>
    </source>
</evidence>
<reference evidence="9" key="1">
    <citation type="submission" date="2017-02" db="EMBL/GenBank/DDBJ databases">
        <authorList>
            <person name="Varghese N."/>
            <person name="Submissions S."/>
        </authorList>
    </citation>
    <scope>NUCLEOTIDE SEQUENCE [LARGE SCALE GENOMIC DNA]</scope>
    <source>
        <strain evidence="9">DSM 16521</strain>
    </source>
</reference>
<dbReference type="InterPro" id="IPR037045">
    <property type="entry name" value="S8pro/Inhibitor_I9_sf"/>
</dbReference>
<dbReference type="CDD" id="cd07487">
    <property type="entry name" value="Peptidases_S8_1"/>
    <property type="match status" value="1"/>
</dbReference>
<dbReference type="GO" id="GO:0004252">
    <property type="term" value="F:serine-type endopeptidase activity"/>
    <property type="evidence" value="ECO:0007669"/>
    <property type="project" value="UniProtKB-UniRule"/>
</dbReference>
<organism evidence="8 9">
    <name type="scientific">Carboxydocella sporoproducens DSM 16521</name>
    <dbReference type="NCBI Taxonomy" id="1121270"/>
    <lineage>
        <taxon>Bacteria</taxon>
        <taxon>Bacillati</taxon>
        <taxon>Bacillota</taxon>
        <taxon>Clostridia</taxon>
        <taxon>Eubacteriales</taxon>
        <taxon>Clostridiales Family XVI. Incertae Sedis</taxon>
        <taxon>Carboxydocella</taxon>
    </lineage>
</organism>
<accession>A0A1T4SNB8</accession>
<sequence length="344" mass="35997">MHNKLEAEITKSGGKVNKSLPLMKGFAAEITPKQIQEIAAREEVRHISLDSTVEALLDVATQTLGVPEQWSLGNTGKGRVVAIVDSGIYPHPDLSQPNNRIIAFKDFINGKKLPYDDFGHGTHVAGIIAGNGYMSNGQYKGVAPEASIVGVKVLNQYGVGKVSNVIAGIQWVVKNKNTYAIDVLNLSLGAIATESWTTDPLSQAAQKAWEAGMIVVAAAGNDGPNPGTIRTPSINPNIITVGALDDQGTPDPNDDVIAGFSSQGPTIDGFAKPDRYAPGVNITSLLADTTYVPKEKGGSGGTPSLKIVALGNSSKTTTSQYYNTMSGTSLATALISGEVALLLN</sequence>
<dbReference type="PROSITE" id="PS00137">
    <property type="entry name" value="SUBTILASE_HIS"/>
    <property type="match status" value="1"/>
</dbReference>
<dbReference type="InterPro" id="IPR010259">
    <property type="entry name" value="S8pro/Inhibitor_I9"/>
</dbReference>
<dbReference type="Pfam" id="PF00082">
    <property type="entry name" value="Peptidase_S8"/>
    <property type="match status" value="1"/>
</dbReference>
<feature type="domain" description="Peptidase S8/S53" evidence="6">
    <location>
        <begin position="76"/>
        <end position="343"/>
    </location>
</feature>
<evidence type="ECO:0000256" key="5">
    <source>
        <dbReference type="PROSITE-ProRule" id="PRU01240"/>
    </source>
</evidence>
<comment type="similarity">
    <text evidence="1 5">Belongs to the peptidase S8 family.</text>
</comment>
<dbReference type="InterPro" id="IPR000209">
    <property type="entry name" value="Peptidase_S8/S53_dom"/>
</dbReference>
<dbReference type="PROSITE" id="PS51892">
    <property type="entry name" value="SUBTILASE"/>
    <property type="match status" value="1"/>
</dbReference>
<dbReference type="InterPro" id="IPR036852">
    <property type="entry name" value="Peptidase_S8/S53_dom_sf"/>
</dbReference>
<dbReference type="InterPro" id="IPR015500">
    <property type="entry name" value="Peptidase_S8_subtilisin-rel"/>
</dbReference>
<feature type="active site" description="Charge relay system" evidence="5">
    <location>
        <position position="120"/>
    </location>
</feature>
<dbReference type="GO" id="GO:0006508">
    <property type="term" value="P:proteolysis"/>
    <property type="evidence" value="ECO:0007669"/>
    <property type="project" value="UniProtKB-KW"/>
</dbReference>
<keyword evidence="4 5" id="KW-0720">Serine protease</keyword>
<evidence type="ECO:0000256" key="1">
    <source>
        <dbReference type="ARBA" id="ARBA00011073"/>
    </source>
</evidence>
<dbReference type="SUPFAM" id="SSF52743">
    <property type="entry name" value="Subtilisin-like"/>
    <property type="match status" value="1"/>
</dbReference>
<dbReference type="PRINTS" id="PR00723">
    <property type="entry name" value="SUBTILISIN"/>
</dbReference>
<dbReference type="InterPro" id="IPR023827">
    <property type="entry name" value="Peptidase_S8_Asp-AS"/>
</dbReference>
<dbReference type="Proteomes" id="UP000189933">
    <property type="component" value="Unassembled WGS sequence"/>
</dbReference>
<keyword evidence="3 5" id="KW-0378">Hydrolase</keyword>
<dbReference type="EMBL" id="FUXM01000070">
    <property type="protein sequence ID" value="SKA29408.1"/>
    <property type="molecule type" value="Genomic_DNA"/>
</dbReference>
<name>A0A1T4SNB8_9FIRM</name>
<feature type="domain" description="Inhibitor I9" evidence="7">
    <location>
        <begin position="22"/>
        <end position="54"/>
    </location>
</feature>
<evidence type="ECO:0000313" key="9">
    <source>
        <dbReference type="Proteomes" id="UP000189933"/>
    </source>
</evidence>
<gene>
    <name evidence="8" type="ORF">SAMN02745885_02768</name>
</gene>
<evidence type="ECO:0000256" key="3">
    <source>
        <dbReference type="ARBA" id="ARBA00022801"/>
    </source>
</evidence>
<dbReference type="PANTHER" id="PTHR43806">
    <property type="entry name" value="PEPTIDASE S8"/>
    <property type="match status" value="1"/>
</dbReference>
<dbReference type="AlphaFoldDB" id="A0A1T4SNB8"/>
<keyword evidence="9" id="KW-1185">Reference proteome</keyword>
<keyword evidence="2 5" id="KW-0645">Protease</keyword>
<evidence type="ECO:0000256" key="2">
    <source>
        <dbReference type="ARBA" id="ARBA00022670"/>
    </source>
</evidence>
<feature type="active site" description="Charge relay system" evidence="5">
    <location>
        <position position="85"/>
    </location>
</feature>
<dbReference type="InterPro" id="IPR050131">
    <property type="entry name" value="Peptidase_S8_subtilisin-like"/>
</dbReference>
<dbReference type="PANTHER" id="PTHR43806:SF65">
    <property type="entry name" value="SERINE PROTEASE APRX"/>
    <property type="match status" value="1"/>
</dbReference>
<evidence type="ECO:0000313" key="8">
    <source>
        <dbReference type="EMBL" id="SKA29408.1"/>
    </source>
</evidence>
<dbReference type="Gene3D" id="3.40.50.200">
    <property type="entry name" value="Peptidase S8/S53 domain"/>
    <property type="match status" value="1"/>
</dbReference>
<proteinExistence type="inferred from homology"/>
<dbReference type="PROSITE" id="PS00136">
    <property type="entry name" value="SUBTILASE_ASP"/>
    <property type="match status" value="1"/>
</dbReference>
<feature type="active site" description="Charge relay system" evidence="5">
    <location>
        <position position="329"/>
    </location>
</feature>
<protein>
    <submittedName>
        <fullName evidence="8">Serine protease AprX</fullName>
    </submittedName>
</protein>
<dbReference type="InterPro" id="IPR022398">
    <property type="entry name" value="Peptidase_S8_His-AS"/>
</dbReference>
<evidence type="ECO:0000259" key="6">
    <source>
        <dbReference type="Pfam" id="PF00082"/>
    </source>
</evidence>
<dbReference type="Gene3D" id="3.30.70.80">
    <property type="entry name" value="Peptidase S8 propeptide/proteinase inhibitor I9"/>
    <property type="match status" value="1"/>
</dbReference>